<dbReference type="Proteomes" id="UP000759537">
    <property type="component" value="Unassembled WGS sequence"/>
</dbReference>
<protein>
    <submittedName>
        <fullName evidence="1">Uncharacterized protein</fullName>
    </submittedName>
</protein>
<evidence type="ECO:0000313" key="2">
    <source>
        <dbReference type="Proteomes" id="UP000759537"/>
    </source>
</evidence>
<dbReference type="OrthoDB" id="2747179at2759"/>
<accession>A0A9P5MT82</accession>
<sequence length="138" mass="15204">MADSSFSAYNSVLSHYPSLGGGSLGLQDMPNLESLRVLAAARRMTDNGLENARICQFEVPGGGECRDAACGDIHLSLLRVEPQDEETARCLCGDRHVAQMVQALQAARTRRPEATYDERVTEAWASMRRIQVTFDDKT</sequence>
<keyword evidence="2" id="KW-1185">Reference proteome</keyword>
<reference evidence="1" key="1">
    <citation type="submission" date="2019-10" db="EMBL/GenBank/DDBJ databases">
        <authorList>
            <consortium name="DOE Joint Genome Institute"/>
            <person name="Kuo A."/>
            <person name="Miyauchi S."/>
            <person name="Kiss E."/>
            <person name="Drula E."/>
            <person name="Kohler A."/>
            <person name="Sanchez-Garcia M."/>
            <person name="Andreopoulos B."/>
            <person name="Barry K.W."/>
            <person name="Bonito G."/>
            <person name="Buee M."/>
            <person name="Carver A."/>
            <person name="Chen C."/>
            <person name="Cichocki N."/>
            <person name="Clum A."/>
            <person name="Culley D."/>
            <person name="Crous P.W."/>
            <person name="Fauchery L."/>
            <person name="Girlanda M."/>
            <person name="Hayes R."/>
            <person name="Keri Z."/>
            <person name="LaButti K."/>
            <person name="Lipzen A."/>
            <person name="Lombard V."/>
            <person name="Magnuson J."/>
            <person name="Maillard F."/>
            <person name="Morin E."/>
            <person name="Murat C."/>
            <person name="Nolan M."/>
            <person name="Ohm R."/>
            <person name="Pangilinan J."/>
            <person name="Pereira M."/>
            <person name="Perotto S."/>
            <person name="Peter M."/>
            <person name="Riley R."/>
            <person name="Sitrit Y."/>
            <person name="Stielow B."/>
            <person name="Szollosi G."/>
            <person name="Zifcakova L."/>
            <person name="Stursova M."/>
            <person name="Spatafora J.W."/>
            <person name="Tedersoo L."/>
            <person name="Vaario L.-M."/>
            <person name="Yamada A."/>
            <person name="Yan M."/>
            <person name="Wang P."/>
            <person name="Xu J."/>
            <person name="Bruns T."/>
            <person name="Baldrian P."/>
            <person name="Vilgalys R."/>
            <person name="Henrissat B."/>
            <person name="Grigoriev I.V."/>
            <person name="Hibbett D."/>
            <person name="Nagy L.G."/>
            <person name="Martin F.M."/>
        </authorList>
    </citation>
    <scope>NUCLEOTIDE SEQUENCE</scope>
    <source>
        <strain evidence="1">Prilba</strain>
    </source>
</reference>
<proteinExistence type="predicted"/>
<reference evidence="1" key="2">
    <citation type="journal article" date="2020" name="Nat. Commun.">
        <title>Large-scale genome sequencing of mycorrhizal fungi provides insights into the early evolution of symbiotic traits.</title>
        <authorList>
            <person name="Miyauchi S."/>
            <person name="Kiss E."/>
            <person name="Kuo A."/>
            <person name="Drula E."/>
            <person name="Kohler A."/>
            <person name="Sanchez-Garcia M."/>
            <person name="Morin E."/>
            <person name="Andreopoulos B."/>
            <person name="Barry K.W."/>
            <person name="Bonito G."/>
            <person name="Buee M."/>
            <person name="Carver A."/>
            <person name="Chen C."/>
            <person name="Cichocki N."/>
            <person name="Clum A."/>
            <person name="Culley D."/>
            <person name="Crous P.W."/>
            <person name="Fauchery L."/>
            <person name="Girlanda M."/>
            <person name="Hayes R.D."/>
            <person name="Keri Z."/>
            <person name="LaButti K."/>
            <person name="Lipzen A."/>
            <person name="Lombard V."/>
            <person name="Magnuson J."/>
            <person name="Maillard F."/>
            <person name="Murat C."/>
            <person name="Nolan M."/>
            <person name="Ohm R.A."/>
            <person name="Pangilinan J."/>
            <person name="Pereira M.F."/>
            <person name="Perotto S."/>
            <person name="Peter M."/>
            <person name="Pfister S."/>
            <person name="Riley R."/>
            <person name="Sitrit Y."/>
            <person name="Stielow J.B."/>
            <person name="Szollosi G."/>
            <person name="Zifcakova L."/>
            <person name="Stursova M."/>
            <person name="Spatafora J.W."/>
            <person name="Tedersoo L."/>
            <person name="Vaario L.M."/>
            <person name="Yamada A."/>
            <person name="Yan M."/>
            <person name="Wang P."/>
            <person name="Xu J."/>
            <person name="Bruns T."/>
            <person name="Baldrian P."/>
            <person name="Vilgalys R."/>
            <person name="Dunand C."/>
            <person name="Henrissat B."/>
            <person name="Grigoriev I.V."/>
            <person name="Hibbett D."/>
            <person name="Nagy L.G."/>
            <person name="Martin F.M."/>
        </authorList>
    </citation>
    <scope>NUCLEOTIDE SEQUENCE</scope>
    <source>
        <strain evidence="1">Prilba</strain>
    </source>
</reference>
<organism evidence="1 2">
    <name type="scientific">Russula ochroleuca</name>
    <dbReference type="NCBI Taxonomy" id="152965"/>
    <lineage>
        <taxon>Eukaryota</taxon>
        <taxon>Fungi</taxon>
        <taxon>Dikarya</taxon>
        <taxon>Basidiomycota</taxon>
        <taxon>Agaricomycotina</taxon>
        <taxon>Agaricomycetes</taxon>
        <taxon>Russulales</taxon>
        <taxon>Russulaceae</taxon>
        <taxon>Russula</taxon>
    </lineage>
</organism>
<comment type="caution">
    <text evidence="1">The sequence shown here is derived from an EMBL/GenBank/DDBJ whole genome shotgun (WGS) entry which is preliminary data.</text>
</comment>
<name>A0A9P5MT82_9AGAM</name>
<dbReference type="EMBL" id="WHVB01000012">
    <property type="protein sequence ID" value="KAF8478066.1"/>
    <property type="molecule type" value="Genomic_DNA"/>
</dbReference>
<gene>
    <name evidence="1" type="ORF">DFH94DRAFT_78378</name>
</gene>
<dbReference type="AlphaFoldDB" id="A0A9P5MT82"/>
<evidence type="ECO:0000313" key="1">
    <source>
        <dbReference type="EMBL" id="KAF8478066.1"/>
    </source>
</evidence>